<dbReference type="InterPro" id="IPR011006">
    <property type="entry name" value="CheY-like_superfamily"/>
</dbReference>
<feature type="domain" description="HTH LytTR-type" evidence="3">
    <location>
        <begin position="143"/>
        <end position="240"/>
    </location>
</feature>
<dbReference type="Proteomes" id="UP000607559">
    <property type="component" value="Unassembled WGS sequence"/>
</dbReference>
<evidence type="ECO:0000256" key="1">
    <source>
        <dbReference type="PROSITE-ProRule" id="PRU00169"/>
    </source>
</evidence>
<dbReference type="GO" id="GO:0003677">
    <property type="term" value="F:DNA binding"/>
    <property type="evidence" value="ECO:0007669"/>
    <property type="project" value="UniProtKB-KW"/>
</dbReference>
<sequence length="243" mass="27849">MNLRCLIVDDEPNAVSLLEMFIRQNTVWQLVGKCYDAPEALSFLKTHPVDLIFLDINMPHLTGMEMAALLPPSTSIVFTTAYSEYAADSYSFPTIDYLLKPITLKRFYAALQKIEAHFARPEAAAPVADNPPAAAPRPETEYFFIKSGRMLHKVLLQDILYFEGEKEYARLVTPTQRLLIYRRLKDIGEQLSGSFARVHNSYIVNIARLDSIRDNHVFIGSKQIPISEKFREAFMERIKEKVF</sequence>
<dbReference type="SMART" id="SM00850">
    <property type="entry name" value="LytTR"/>
    <property type="match status" value="1"/>
</dbReference>
<accession>A0A8J2XPT7</accession>
<feature type="modified residue" description="4-aspartylphosphate" evidence="1">
    <location>
        <position position="55"/>
    </location>
</feature>
<feature type="domain" description="Response regulatory" evidence="2">
    <location>
        <begin position="4"/>
        <end position="115"/>
    </location>
</feature>
<dbReference type="InterPro" id="IPR046947">
    <property type="entry name" value="LytR-like"/>
</dbReference>
<name>A0A8J2XPT7_9BACT</name>
<evidence type="ECO:0000259" key="2">
    <source>
        <dbReference type="PROSITE" id="PS50110"/>
    </source>
</evidence>
<dbReference type="EMBL" id="BMJC01000001">
    <property type="protein sequence ID" value="GGA89207.1"/>
    <property type="molecule type" value="Genomic_DNA"/>
</dbReference>
<keyword evidence="4" id="KW-0238">DNA-binding</keyword>
<proteinExistence type="predicted"/>
<dbReference type="PANTHER" id="PTHR37299:SF1">
    <property type="entry name" value="STAGE 0 SPORULATION PROTEIN A HOMOLOG"/>
    <property type="match status" value="1"/>
</dbReference>
<dbReference type="SMART" id="SM00448">
    <property type="entry name" value="REC"/>
    <property type="match status" value="1"/>
</dbReference>
<keyword evidence="5" id="KW-1185">Reference proteome</keyword>
<dbReference type="InterPro" id="IPR001789">
    <property type="entry name" value="Sig_transdc_resp-reg_receiver"/>
</dbReference>
<dbReference type="RefSeq" id="WP_188929261.1">
    <property type="nucleotide sequence ID" value="NZ_BMJC01000001.1"/>
</dbReference>
<comment type="caution">
    <text evidence="4">The sequence shown here is derived from an EMBL/GenBank/DDBJ whole genome shotgun (WGS) entry which is preliminary data.</text>
</comment>
<dbReference type="PANTHER" id="PTHR37299">
    <property type="entry name" value="TRANSCRIPTIONAL REGULATOR-RELATED"/>
    <property type="match status" value="1"/>
</dbReference>
<evidence type="ECO:0000313" key="4">
    <source>
        <dbReference type="EMBL" id="GGA89207.1"/>
    </source>
</evidence>
<dbReference type="Pfam" id="PF00072">
    <property type="entry name" value="Response_reg"/>
    <property type="match status" value="1"/>
</dbReference>
<dbReference type="GO" id="GO:0000156">
    <property type="term" value="F:phosphorelay response regulator activity"/>
    <property type="evidence" value="ECO:0007669"/>
    <property type="project" value="InterPro"/>
</dbReference>
<dbReference type="PROSITE" id="PS50930">
    <property type="entry name" value="HTH_LYTTR"/>
    <property type="match status" value="1"/>
</dbReference>
<evidence type="ECO:0000259" key="3">
    <source>
        <dbReference type="PROSITE" id="PS50930"/>
    </source>
</evidence>
<dbReference type="PROSITE" id="PS50110">
    <property type="entry name" value="RESPONSE_REGULATORY"/>
    <property type="match status" value="1"/>
</dbReference>
<protein>
    <submittedName>
        <fullName evidence="4">DNA-binding response regulator</fullName>
    </submittedName>
</protein>
<dbReference type="InterPro" id="IPR007492">
    <property type="entry name" value="LytTR_DNA-bd_dom"/>
</dbReference>
<dbReference type="SUPFAM" id="SSF52172">
    <property type="entry name" value="CheY-like"/>
    <property type="match status" value="1"/>
</dbReference>
<dbReference type="Gene3D" id="3.40.50.2300">
    <property type="match status" value="1"/>
</dbReference>
<gene>
    <name evidence="4" type="ORF">GCM10011511_10560</name>
</gene>
<keyword evidence="1" id="KW-0597">Phosphoprotein</keyword>
<organism evidence="4 5">
    <name type="scientific">Puia dinghuensis</name>
    <dbReference type="NCBI Taxonomy" id="1792502"/>
    <lineage>
        <taxon>Bacteria</taxon>
        <taxon>Pseudomonadati</taxon>
        <taxon>Bacteroidota</taxon>
        <taxon>Chitinophagia</taxon>
        <taxon>Chitinophagales</taxon>
        <taxon>Chitinophagaceae</taxon>
        <taxon>Puia</taxon>
    </lineage>
</organism>
<dbReference type="Gene3D" id="2.40.50.1020">
    <property type="entry name" value="LytTr DNA-binding domain"/>
    <property type="match status" value="1"/>
</dbReference>
<dbReference type="AlphaFoldDB" id="A0A8J2XPT7"/>
<evidence type="ECO:0000313" key="5">
    <source>
        <dbReference type="Proteomes" id="UP000607559"/>
    </source>
</evidence>
<reference evidence="4" key="2">
    <citation type="submission" date="2020-09" db="EMBL/GenBank/DDBJ databases">
        <authorList>
            <person name="Sun Q."/>
            <person name="Zhou Y."/>
        </authorList>
    </citation>
    <scope>NUCLEOTIDE SEQUENCE</scope>
    <source>
        <strain evidence="4">CGMCC 1.15448</strain>
    </source>
</reference>
<dbReference type="Pfam" id="PF04397">
    <property type="entry name" value="LytTR"/>
    <property type="match status" value="1"/>
</dbReference>
<reference evidence="4" key="1">
    <citation type="journal article" date="2014" name="Int. J. Syst. Evol. Microbiol.">
        <title>Complete genome sequence of Corynebacterium casei LMG S-19264T (=DSM 44701T), isolated from a smear-ripened cheese.</title>
        <authorList>
            <consortium name="US DOE Joint Genome Institute (JGI-PGF)"/>
            <person name="Walter F."/>
            <person name="Albersmeier A."/>
            <person name="Kalinowski J."/>
            <person name="Ruckert C."/>
        </authorList>
    </citation>
    <scope>NUCLEOTIDE SEQUENCE</scope>
    <source>
        <strain evidence="4">CGMCC 1.15448</strain>
    </source>
</reference>